<evidence type="ECO:0000313" key="1">
    <source>
        <dbReference type="EMBL" id="MFC3265944.1"/>
    </source>
</evidence>
<proteinExistence type="predicted"/>
<name>A0ABV7LDU9_9HYPH</name>
<keyword evidence="2" id="KW-1185">Reference proteome</keyword>
<evidence type="ECO:0008006" key="3">
    <source>
        <dbReference type="Google" id="ProtNLM"/>
    </source>
</evidence>
<sequence>MSSCKEAVQEWCAGYHQADRDGDGIPCENVCKSRKQVEAIQKQIGCER</sequence>
<gene>
    <name evidence="1" type="ORF">ACFOEX_06215</name>
</gene>
<reference evidence="2" key="1">
    <citation type="journal article" date="2019" name="Int. J. Syst. Evol. Microbiol.">
        <title>The Global Catalogue of Microorganisms (GCM) 10K type strain sequencing project: providing services to taxonomists for standard genome sequencing and annotation.</title>
        <authorList>
            <consortium name="The Broad Institute Genomics Platform"/>
            <consortium name="The Broad Institute Genome Sequencing Center for Infectious Disease"/>
            <person name="Wu L."/>
            <person name="Ma J."/>
        </authorList>
    </citation>
    <scope>NUCLEOTIDE SEQUENCE [LARGE SCALE GENOMIC DNA]</scope>
    <source>
        <strain evidence="2">CCM 7941</strain>
    </source>
</reference>
<evidence type="ECO:0000313" key="2">
    <source>
        <dbReference type="Proteomes" id="UP001595536"/>
    </source>
</evidence>
<dbReference type="RefSeq" id="WP_376868781.1">
    <property type="nucleotide sequence ID" value="NZ_JBHRUV010000028.1"/>
</dbReference>
<dbReference type="Proteomes" id="UP001595536">
    <property type="component" value="Unassembled WGS sequence"/>
</dbReference>
<protein>
    <recommendedName>
        <fullName evidence="3">Excalibur calcium-binding domain-containing protein</fullName>
    </recommendedName>
</protein>
<dbReference type="EMBL" id="JBHRUV010000028">
    <property type="protein sequence ID" value="MFC3265944.1"/>
    <property type="molecule type" value="Genomic_DNA"/>
</dbReference>
<comment type="caution">
    <text evidence="1">The sequence shown here is derived from an EMBL/GenBank/DDBJ whole genome shotgun (WGS) entry which is preliminary data.</text>
</comment>
<accession>A0ABV7LDU9</accession>
<organism evidence="1 2">
    <name type="scientific">Camelimonas abortus</name>
    <dbReference type="NCBI Taxonomy" id="1017184"/>
    <lineage>
        <taxon>Bacteria</taxon>
        <taxon>Pseudomonadati</taxon>
        <taxon>Pseudomonadota</taxon>
        <taxon>Alphaproteobacteria</taxon>
        <taxon>Hyphomicrobiales</taxon>
        <taxon>Chelatococcaceae</taxon>
        <taxon>Camelimonas</taxon>
    </lineage>
</organism>